<dbReference type="Proteomes" id="UP000307000">
    <property type="component" value="Chromosome"/>
</dbReference>
<name>A0A5B7WVF0_9MICC</name>
<feature type="compositionally biased region" description="Low complexity" evidence="1">
    <location>
        <begin position="327"/>
        <end position="336"/>
    </location>
</feature>
<protein>
    <recommendedName>
        <fullName evidence="2">DUF222 domain-containing protein</fullName>
    </recommendedName>
</protein>
<proteinExistence type="predicted"/>
<keyword evidence="4" id="KW-1185">Reference proteome</keyword>
<feature type="compositionally biased region" description="Low complexity" evidence="1">
    <location>
        <begin position="301"/>
        <end position="310"/>
    </location>
</feature>
<dbReference type="AlphaFoldDB" id="A0A5B7WVF0"/>
<dbReference type="KEGG" id="gcr:GcLGCM259_1503"/>
<dbReference type="EMBL" id="CP034412">
    <property type="protein sequence ID" value="QCY47234.1"/>
    <property type="molecule type" value="Genomic_DNA"/>
</dbReference>
<reference evidence="3 4" key="1">
    <citation type="submission" date="2018-12" db="EMBL/GenBank/DDBJ databases">
        <title>Complete Genome Sequence of Glutamicibacter creatinolyticus strain LGCM259,isolated from an abscess of a 12-year-old mare in Italy.</title>
        <authorList>
            <person name="Santos R.G."/>
            <person name="Silva A.L."/>
            <person name="Seyffert N."/>
            <person name="Castro T.L.P."/>
            <person name="Attili A.R."/>
            <person name="Rifici C."/>
            <person name="Mazzullo G."/>
            <person name="Brenig B."/>
            <person name="Venanzi F."/>
            <person name="Azevedo V."/>
        </authorList>
    </citation>
    <scope>NUCLEOTIDE SEQUENCE [LARGE SCALE GENOMIC DNA]</scope>
    <source>
        <strain evidence="3 4">LGCM 259</strain>
    </source>
</reference>
<gene>
    <name evidence="3" type="ORF">GcLGCM259_1503</name>
</gene>
<feature type="compositionally biased region" description="Low complexity" evidence="1">
    <location>
        <begin position="384"/>
        <end position="396"/>
    </location>
</feature>
<sequence length="604" mass="64353">MNTQSLATALATLRRASTELGSRLSAGMILELGRLCLALFTALGRLVHCHHDPRLVLAHAKLVEQFAWLIHGEQLEVALDAELAGAHSLTLQEYDALAAGTTNFQCPAQRVRGRTCYKDTANLLAAWLNIDYHEAAGRIADAHRLVGRRTMEGTRCNPRFERLAGVYRDPSIDRRQVAQAARALDRLEAPDEIFNGVDTALTATAQDGLLLEEHAAAILRAEEQRTAKKKLGALVTEYREANGENIPPELGLFVRPTRHGVQEFVIRAVGADAERIRSLIAQADNWRTQAGTAARIAADGAAAQASGTGSAKDRGTTGKELDSGNQPAPSAPGGPSEAKGRAASSAATPANGSTGAGGAPDPAPLVPDPDWLRTDQPPPQWAVDPDAGPPAASDPAQAPPAPAAAQTPEPDFTAPEVSAARRRLNALVALLSQNMDGTGKTKTVTPEVVVHLDYDSLLNLAQAKGVTAHGQRIGATELRLLLCQARLIPMMFNSLGQVLDVGRSQRLYNTVQRKIIIARDGGCIVPGCTVPPELVEAHHYEDGGWAGGCPTSVDKGAGACKGHHADVHAGLFKIIRYKGLPHVLYPKHIDPLQIPRRNTYWKAA</sequence>
<dbReference type="CDD" id="cd00085">
    <property type="entry name" value="HNHc"/>
    <property type="match status" value="1"/>
</dbReference>
<dbReference type="RefSeq" id="WP_138926257.1">
    <property type="nucleotide sequence ID" value="NZ_CP034412.1"/>
</dbReference>
<evidence type="ECO:0000259" key="2">
    <source>
        <dbReference type="Pfam" id="PF02720"/>
    </source>
</evidence>
<evidence type="ECO:0000256" key="1">
    <source>
        <dbReference type="SAM" id="MobiDB-lite"/>
    </source>
</evidence>
<feature type="compositionally biased region" description="Basic and acidic residues" evidence="1">
    <location>
        <begin position="311"/>
        <end position="322"/>
    </location>
</feature>
<feature type="region of interest" description="Disordered" evidence="1">
    <location>
        <begin position="301"/>
        <end position="412"/>
    </location>
</feature>
<dbReference type="InterPro" id="IPR003615">
    <property type="entry name" value="HNH_nuc"/>
</dbReference>
<accession>A0A5B7WVF0</accession>
<feature type="domain" description="DUF222" evidence="2">
    <location>
        <begin position="418"/>
        <end position="520"/>
    </location>
</feature>
<evidence type="ECO:0000313" key="4">
    <source>
        <dbReference type="Proteomes" id="UP000307000"/>
    </source>
</evidence>
<dbReference type="InterPro" id="IPR003870">
    <property type="entry name" value="DUF222"/>
</dbReference>
<organism evidence="3 4">
    <name type="scientific">Glutamicibacter creatinolyticus</name>
    <dbReference type="NCBI Taxonomy" id="162496"/>
    <lineage>
        <taxon>Bacteria</taxon>
        <taxon>Bacillati</taxon>
        <taxon>Actinomycetota</taxon>
        <taxon>Actinomycetes</taxon>
        <taxon>Micrococcales</taxon>
        <taxon>Micrococcaceae</taxon>
        <taxon>Glutamicibacter</taxon>
    </lineage>
</organism>
<dbReference type="Pfam" id="PF02720">
    <property type="entry name" value="DUF222"/>
    <property type="match status" value="1"/>
</dbReference>
<evidence type="ECO:0000313" key="3">
    <source>
        <dbReference type="EMBL" id="QCY47234.1"/>
    </source>
</evidence>